<evidence type="ECO:0000313" key="3">
    <source>
        <dbReference type="RefSeq" id="XP_030377648.1"/>
    </source>
</evidence>
<keyword evidence="1" id="KW-0812">Transmembrane</keyword>
<dbReference type="RefSeq" id="XP_030377648.1">
    <property type="nucleotide sequence ID" value="XM_030521788.1"/>
</dbReference>
<evidence type="ECO:0000313" key="2">
    <source>
        <dbReference type="Proteomes" id="UP000504634"/>
    </source>
</evidence>
<dbReference type="GeneID" id="115626420"/>
<accession>A0A6J2TRB1</accession>
<protein>
    <submittedName>
        <fullName evidence="3">Uncharacterized protein LOC115626420 isoform X1</fullName>
    </submittedName>
</protein>
<keyword evidence="1" id="KW-1133">Transmembrane helix</keyword>
<evidence type="ECO:0000256" key="1">
    <source>
        <dbReference type="SAM" id="Phobius"/>
    </source>
</evidence>
<sequence length="266" mass="30856">MPCRTNAGSCENHGDVTSAKDTSNQLVIDLDGDKGDNPAIELNHCFLTDVEVSHKQITDRFVELLNLFDSYTQIVVDEQNSNNNVKPIALRRSQSELMKRRDNQHEDLTKTSASLGNIKLSDLTLMPAKKSTCEVSIQTSRSLLKEKLMKLKPKWTEKLQQPNVQGYFIPKPQHTLHIEVESVSSATEFQRARLRVRLWKVITDMIQTMFECFYMIGDNFTYVLFVFFCMWCVYLLIEHYYRFLQGNVNQNAELKRRLATMSMQMK</sequence>
<dbReference type="AlphaFoldDB" id="A0A6J2TRB1"/>
<keyword evidence="1" id="KW-0472">Membrane</keyword>
<gene>
    <name evidence="3" type="primary">LOC115626420</name>
</gene>
<feature type="transmembrane region" description="Helical" evidence="1">
    <location>
        <begin position="220"/>
        <end position="237"/>
    </location>
</feature>
<proteinExistence type="predicted"/>
<reference evidence="3" key="1">
    <citation type="submission" date="2025-08" db="UniProtKB">
        <authorList>
            <consortium name="RefSeq"/>
        </authorList>
    </citation>
    <scope>IDENTIFICATION</scope>
    <source>
        <strain evidence="3">11010-0011.00</strain>
        <tissue evidence="3">Whole body</tissue>
    </source>
</reference>
<keyword evidence="2" id="KW-1185">Reference proteome</keyword>
<dbReference type="Proteomes" id="UP000504634">
    <property type="component" value="Unplaced"/>
</dbReference>
<organism evidence="2 3">
    <name type="scientific">Drosophila lebanonensis</name>
    <name type="common">Fruit fly</name>
    <name type="synonym">Scaptodrosophila lebanonensis</name>
    <dbReference type="NCBI Taxonomy" id="7225"/>
    <lineage>
        <taxon>Eukaryota</taxon>
        <taxon>Metazoa</taxon>
        <taxon>Ecdysozoa</taxon>
        <taxon>Arthropoda</taxon>
        <taxon>Hexapoda</taxon>
        <taxon>Insecta</taxon>
        <taxon>Pterygota</taxon>
        <taxon>Neoptera</taxon>
        <taxon>Endopterygota</taxon>
        <taxon>Diptera</taxon>
        <taxon>Brachycera</taxon>
        <taxon>Muscomorpha</taxon>
        <taxon>Ephydroidea</taxon>
        <taxon>Drosophilidae</taxon>
        <taxon>Scaptodrosophila</taxon>
    </lineage>
</organism>
<dbReference type="OrthoDB" id="7883004at2759"/>
<name>A0A6J2TRB1_DROLE</name>